<name>A0AAD5Y3M7_9FUNG</name>
<sequence length="396" mass="44391">MSTMREISVIGAGPAGLITVSRILDTDSTSKINWFDPSFKGGRLQIYSEVPSNTKVSLFIQFAKVSNSLNSILESTSSEGGKSTELEILQSLDQDKGCNLKFAQEFCAFLIQQLRIKFSNRINCFEGWITDINYKPNENFDLCFNSGAVDNFKSDVHLTNSEAKLFSNQSKLFLCTGSEPIPELVSRPHVKFSKSNPPKLLDLDVALNPSKLKTCLSKENVVAVVGSSHSAILCLKNLSELKDRPKIVNFYLSPLRYAEYKDGWILYDNTGLKQMAATWAKENLSSDEKALKIGIQRVLVKDEAKTYSEHIPEVTHICYCVGFKRRFLLKIKVNGVEVETLYYNNKTARLILNGKELNNGYGFGIAFPEEVVDKVGNVETSVGIWKFSNYIKKVIN</sequence>
<reference evidence="1" key="1">
    <citation type="submission" date="2020-05" db="EMBL/GenBank/DDBJ databases">
        <title>Phylogenomic resolution of chytrid fungi.</title>
        <authorList>
            <person name="Stajich J.E."/>
            <person name="Amses K."/>
            <person name="Simmons R."/>
            <person name="Seto K."/>
            <person name="Myers J."/>
            <person name="Bonds A."/>
            <person name="Quandt C.A."/>
            <person name="Barry K."/>
            <person name="Liu P."/>
            <person name="Grigoriev I."/>
            <person name="Longcore J.E."/>
            <person name="James T.Y."/>
        </authorList>
    </citation>
    <scope>NUCLEOTIDE SEQUENCE</scope>
    <source>
        <strain evidence="1">JEL0476</strain>
    </source>
</reference>
<evidence type="ECO:0000313" key="2">
    <source>
        <dbReference type="Proteomes" id="UP001211065"/>
    </source>
</evidence>
<accession>A0AAD5Y3M7</accession>
<keyword evidence="2" id="KW-1185">Reference proteome</keyword>
<gene>
    <name evidence="1" type="ORF">HK099_003634</name>
</gene>
<comment type="caution">
    <text evidence="1">The sequence shown here is derived from an EMBL/GenBank/DDBJ whole genome shotgun (WGS) entry which is preliminary data.</text>
</comment>
<protein>
    <recommendedName>
        <fullName evidence="3">FAD/NAD(P)-binding domain-containing protein</fullName>
    </recommendedName>
</protein>
<dbReference type="EMBL" id="JADGJW010000024">
    <property type="protein sequence ID" value="KAJ3227011.1"/>
    <property type="molecule type" value="Genomic_DNA"/>
</dbReference>
<organism evidence="1 2">
    <name type="scientific">Clydaea vesicula</name>
    <dbReference type="NCBI Taxonomy" id="447962"/>
    <lineage>
        <taxon>Eukaryota</taxon>
        <taxon>Fungi</taxon>
        <taxon>Fungi incertae sedis</taxon>
        <taxon>Chytridiomycota</taxon>
        <taxon>Chytridiomycota incertae sedis</taxon>
        <taxon>Chytridiomycetes</taxon>
        <taxon>Lobulomycetales</taxon>
        <taxon>Lobulomycetaceae</taxon>
        <taxon>Clydaea</taxon>
    </lineage>
</organism>
<dbReference type="AlphaFoldDB" id="A0AAD5Y3M7"/>
<dbReference type="PANTHER" id="PTHR38688">
    <property type="entry name" value="PYR_REDOX_2 DOMAIN-CONTAINING PROTEIN"/>
    <property type="match status" value="1"/>
</dbReference>
<proteinExistence type="predicted"/>
<dbReference type="Proteomes" id="UP001211065">
    <property type="component" value="Unassembled WGS sequence"/>
</dbReference>
<dbReference type="InterPro" id="IPR053275">
    <property type="entry name" value="Agnestin_monoxygenase"/>
</dbReference>
<evidence type="ECO:0000313" key="1">
    <source>
        <dbReference type="EMBL" id="KAJ3227011.1"/>
    </source>
</evidence>
<evidence type="ECO:0008006" key="3">
    <source>
        <dbReference type="Google" id="ProtNLM"/>
    </source>
</evidence>
<dbReference type="SUPFAM" id="SSF51971">
    <property type="entry name" value="Nucleotide-binding domain"/>
    <property type="match status" value="1"/>
</dbReference>
<dbReference type="PANTHER" id="PTHR38688:SF1">
    <property type="entry name" value="FAD_NAD(P)-BINDING DOMAIN-CONTAINING PROTEIN"/>
    <property type="match status" value="1"/>
</dbReference>